<accession>A0A6A6PE44</accession>
<keyword evidence="3" id="KW-1185">Reference proteome</keyword>
<dbReference type="EMBL" id="MU001670">
    <property type="protein sequence ID" value="KAF2462092.1"/>
    <property type="molecule type" value="Genomic_DNA"/>
</dbReference>
<dbReference type="AlphaFoldDB" id="A0A6A6PE44"/>
<name>A0A6A6PE44_9PEZI</name>
<sequence>MPANVRATVKIPGAAIFYTASSPPARKTWRMKLSPAPCGYACVAPPPPPSKKTGEGTLDQVARRSWIPGASRVAMRSA</sequence>
<gene>
    <name evidence="2" type="ORF">BDY21DRAFT_330453</name>
</gene>
<protein>
    <submittedName>
        <fullName evidence="2">Uncharacterized protein</fullName>
    </submittedName>
</protein>
<reference evidence="2" key="1">
    <citation type="journal article" date="2020" name="Stud. Mycol.">
        <title>101 Dothideomycetes genomes: a test case for predicting lifestyles and emergence of pathogens.</title>
        <authorList>
            <person name="Haridas S."/>
            <person name="Albert R."/>
            <person name="Binder M."/>
            <person name="Bloem J."/>
            <person name="Labutti K."/>
            <person name="Salamov A."/>
            <person name="Andreopoulos B."/>
            <person name="Baker S."/>
            <person name="Barry K."/>
            <person name="Bills G."/>
            <person name="Bluhm B."/>
            <person name="Cannon C."/>
            <person name="Castanera R."/>
            <person name="Culley D."/>
            <person name="Daum C."/>
            <person name="Ezra D."/>
            <person name="Gonzalez J."/>
            <person name="Henrissat B."/>
            <person name="Kuo A."/>
            <person name="Liang C."/>
            <person name="Lipzen A."/>
            <person name="Lutzoni F."/>
            <person name="Magnuson J."/>
            <person name="Mondo S."/>
            <person name="Nolan M."/>
            <person name="Ohm R."/>
            <person name="Pangilinan J."/>
            <person name="Park H.-J."/>
            <person name="Ramirez L."/>
            <person name="Alfaro M."/>
            <person name="Sun H."/>
            <person name="Tritt A."/>
            <person name="Yoshinaga Y."/>
            <person name="Zwiers L.-H."/>
            <person name="Turgeon B."/>
            <person name="Goodwin S."/>
            <person name="Spatafora J."/>
            <person name="Crous P."/>
            <person name="Grigoriev I."/>
        </authorList>
    </citation>
    <scope>NUCLEOTIDE SEQUENCE</scope>
    <source>
        <strain evidence="2">ATCC 16933</strain>
    </source>
</reference>
<organism evidence="2 3">
    <name type="scientific">Lineolata rhizophorae</name>
    <dbReference type="NCBI Taxonomy" id="578093"/>
    <lineage>
        <taxon>Eukaryota</taxon>
        <taxon>Fungi</taxon>
        <taxon>Dikarya</taxon>
        <taxon>Ascomycota</taxon>
        <taxon>Pezizomycotina</taxon>
        <taxon>Dothideomycetes</taxon>
        <taxon>Dothideomycetes incertae sedis</taxon>
        <taxon>Lineolatales</taxon>
        <taxon>Lineolataceae</taxon>
        <taxon>Lineolata</taxon>
    </lineage>
</organism>
<proteinExistence type="predicted"/>
<feature type="region of interest" description="Disordered" evidence="1">
    <location>
        <begin position="46"/>
        <end position="78"/>
    </location>
</feature>
<dbReference type="Proteomes" id="UP000799766">
    <property type="component" value="Unassembled WGS sequence"/>
</dbReference>
<evidence type="ECO:0000256" key="1">
    <source>
        <dbReference type="SAM" id="MobiDB-lite"/>
    </source>
</evidence>
<evidence type="ECO:0000313" key="3">
    <source>
        <dbReference type="Proteomes" id="UP000799766"/>
    </source>
</evidence>
<evidence type="ECO:0000313" key="2">
    <source>
        <dbReference type="EMBL" id="KAF2462092.1"/>
    </source>
</evidence>